<feature type="transmembrane region" description="Helical" evidence="1">
    <location>
        <begin position="47"/>
        <end position="72"/>
    </location>
</feature>
<evidence type="ECO:0000313" key="3">
    <source>
        <dbReference type="EMBL" id="GAA3363656.1"/>
    </source>
</evidence>
<dbReference type="RefSeq" id="WP_344930546.1">
    <property type="nucleotide sequence ID" value="NZ_BAAAYK010000038.1"/>
</dbReference>
<keyword evidence="3" id="KW-0540">Nuclease</keyword>
<feature type="transmembrane region" description="Helical" evidence="1">
    <location>
        <begin position="79"/>
        <end position="97"/>
    </location>
</feature>
<dbReference type="EMBL" id="BAAAYK010000038">
    <property type="protein sequence ID" value="GAA3363656.1"/>
    <property type="molecule type" value="Genomic_DNA"/>
</dbReference>
<keyword evidence="3" id="KW-0255">Endonuclease</keyword>
<evidence type="ECO:0000313" key="4">
    <source>
        <dbReference type="Proteomes" id="UP001500483"/>
    </source>
</evidence>
<dbReference type="SUPFAM" id="SSF56219">
    <property type="entry name" value="DNase I-like"/>
    <property type="match status" value="1"/>
</dbReference>
<name>A0ABP6RYV2_9PSEU</name>
<keyword evidence="1" id="KW-1133">Transmembrane helix</keyword>
<keyword evidence="1" id="KW-0472">Membrane</keyword>
<feature type="transmembrane region" description="Helical" evidence="1">
    <location>
        <begin position="21"/>
        <end position="41"/>
    </location>
</feature>
<accession>A0ABP6RYV2</accession>
<dbReference type="Proteomes" id="UP001500483">
    <property type="component" value="Unassembled WGS sequence"/>
</dbReference>
<dbReference type="GO" id="GO:0004519">
    <property type="term" value="F:endonuclease activity"/>
    <property type="evidence" value="ECO:0007669"/>
    <property type="project" value="UniProtKB-KW"/>
</dbReference>
<comment type="caution">
    <text evidence="3">The sequence shown here is derived from an EMBL/GenBank/DDBJ whole genome shotgun (WGS) entry which is preliminary data.</text>
</comment>
<keyword evidence="1" id="KW-0812">Transmembrane</keyword>
<protein>
    <submittedName>
        <fullName evidence="3">Endonuclease/exonuclease/phosphatase family protein</fullName>
    </submittedName>
</protein>
<reference evidence="4" key="1">
    <citation type="journal article" date="2019" name="Int. J. Syst. Evol. Microbiol.">
        <title>The Global Catalogue of Microorganisms (GCM) 10K type strain sequencing project: providing services to taxonomists for standard genome sequencing and annotation.</title>
        <authorList>
            <consortium name="The Broad Institute Genomics Platform"/>
            <consortium name="The Broad Institute Genome Sequencing Center for Infectious Disease"/>
            <person name="Wu L."/>
            <person name="Ma J."/>
        </authorList>
    </citation>
    <scope>NUCLEOTIDE SEQUENCE [LARGE SCALE GENOMIC DNA]</scope>
    <source>
        <strain evidence="4">JCM 9687</strain>
    </source>
</reference>
<keyword evidence="3" id="KW-0378">Hydrolase</keyword>
<sequence length="328" mass="34233">MGAAVAEPDAGSARRSGCATALFLLAVLGTAAWAAPVLLGFDTANRYLIALTATLPYAVPVGVVLTVLGLALRRWLSTLLVGLLSVVLVVLVLPRAIPDSPTPVQGSPLRVLSVNLFFGRADAERVVDLVRDGRIDVLSLQELTPEAVAALDRAGLAALLPHRVLHSGPRADGSGIASRFPLRELALVPPTSLAQPSALIRLPGGREVEFVAVHPLYPMGADTAGRWRQELDALPRPPGERAAPRILAGDFNATLDNSPLRALLGGGYSDVAEVTGDGLAPTWGAGWTPRVTIDHVLVSEGLVAQGYQVHDVPGSDHRAISAHLVVSG</sequence>
<dbReference type="InterPro" id="IPR005135">
    <property type="entry name" value="Endo/exonuclease/phosphatase"/>
</dbReference>
<feature type="domain" description="Endonuclease/exonuclease/phosphatase" evidence="2">
    <location>
        <begin position="112"/>
        <end position="317"/>
    </location>
</feature>
<organism evidence="3 4">
    <name type="scientific">Saccharopolyspora gregorii</name>
    <dbReference type="NCBI Taxonomy" id="33914"/>
    <lineage>
        <taxon>Bacteria</taxon>
        <taxon>Bacillati</taxon>
        <taxon>Actinomycetota</taxon>
        <taxon>Actinomycetes</taxon>
        <taxon>Pseudonocardiales</taxon>
        <taxon>Pseudonocardiaceae</taxon>
        <taxon>Saccharopolyspora</taxon>
    </lineage>
</organism>
<gene>
    <name evidence="3" type="ORF">GCM10020366_56430</name>
</gene>
<dbReference type="Pfam" id="PF03372">
    <property type="entry name" value="Exo_endo_phos"/>
    <property type="match status" value="1"/>
</dbReference>
<dbReference type="Gene3D" id="3.60.10.10">
    <property type="entry name" value="Endonuclease/exonuclease/phosphatase"/>
    <property type="match status" value="1"/>
</dbReference>
<evidence type="ECO:0000259" key="2">
    <source>
        <dbReference type="Pfam" id="PF03372"/>
    </source>
</evidence>
<evidence type="ECO:0000256" key="1">
    <source>
        <dbReference type="SAM" id="Phobius"/>
    </source>
</evidence>
<keyword evidence="4" id="KW-1185">Reference proteome</keyword>
<proteinExistence type="predicted"/>
<dbReference type="InterPro" id="IPR036691">
    <property type="entry name" value="Endo/exonu/phosph_ase_sf"/>
</dbReference>